<accession>A0A5N7BIV0</accession>
<dbReference type="Gene3D" id="1.20.1050.10">
    <property type="match status" value="1"/>
</dbReference>
<dbReference type="Gene3D" id="3.40.30.10">
    <property type="entry name" value="Glutaredoxin"/>
    <property type="match status" value="1"/>
</dbReference>
<dbReference type="InterPro" id="IPR004045">
    <property type="entry name" value="Glutathione_S-Trfase_N"/>
</dbReference>
<dbReference type="Proteomes" id="UP000326198">
    <property type="component" value="Unassembled WGS sequence"/>
</dbReference>
<dbReference type="CDD" id="cd03039">
    <property type="entry name" value="GST_N_Sigma_like"/>
    <property type="match status" value="1"/>
</dbReference>
<dbReference type="InterPro" id="IPR050213">
    <property type="entry name" value="GST_superfamily"/>
</dbReference>
<dbReference type="PANTHER" id="PTHR11571">
    <property type="entry name" value="GLUTATHIONE S-TRANSFERASE"/>
    <property type="match status" value="1"/>
</dbReference>
<feature type="domain" description="GST C-terminal" evidence="2">
    <location>
        <begin position="105"/>
        <end position="248"/>
    </location>
</feature>
<dbReference type="Pfam" id="PF14497">
    <property type="entry name" value="GST_C_3"/>
    <property type="match status" value="1"/>
</dbReference>
<sequence length="252" mass="28685">MSQRSNGPYHLIYWPGIPGRGEFIRLALEEAGAEYTDTAQEEGGVQSVLSLIDKNYEGDECGPPPFAPPVLKHGDFRISQTPNILLYLAPRLGLAPDGDAIYQVNSLALTALDGLSNEPHDTHHPVASELYYEDQLEESKRRSESYRKNRLPKFLSYFERVLRPQAAQGRPWLYGETLTYADLALFQGIDGVKFAFPHALSRLEKSGEYPNVFRLYDAVKNRPRIKAYLASDRRQKYSMGIYRHYPELDDTE</sequence>
<reference evidence="3 4" key="1">
    <citation type="submission" date="2019-04" db="EMBL/GenBank/DDBJ databases">
        <title>Friends and foes A comparative genomics studyof 23 Aspergillus species from section Flavi.</title>
        <authorList>
            <consortium name="DOE Joint Genome Institute"/>
            <person name="Kjaerbolling I."/>
            <person name="Vesth T."/>
            <person name="Frisvad J.C."/>
            <person name="Nybo J.L."/>
            <person name="Theobald S."/>
            <person name="Kildgaard S."/>
            <person name="Isbrandt T."/>
            <person name="Kuo A."/>
            <person name="Sato A."/>
            <person name="Lyhne E.K."/>
            <person name="Kogle M.E."/>
            <person name="Wiebenga A."/>
            <person name="Kun R.S."/>
            <person name="Lubbers R.J."/>
            <person name="Makela M.R."/>
            <person name="Barry K."/>
            <person name="Chovatia M."/>
            <person name="Clum A."/>
            <person name="Daum C."/>
            <person name="Haridas S."/>
            <person name="He G."/>
            <person name="LaButti K."/>
            <person name="Lipzen A."/>
            <person name="Mondo S."/>
            <person name="Riley R."/>
            <person name="Salamov A."/>
            <person name="Simmons B.A."/>
            <person name="Magnuson J.K."/>
            <person name="Henrissat B."/>
            <person name="Mortensen U.H."/>
            <person name="Larsen T.O."/>
            <person name="Devries R.P."/>
            <person name="Grigoriev I.V."/>
            <person name="Machida M."/>
            <person name="Baker S.E."/>
            <person name="Andersen M.R."/>
        </authorList>
    </citation>
    <scope>NUCLEOTIDE SEQUENCE [LARGE SCALE GENOMIC DNA]</scope>
    <source>
        <strain evidence="3 4">IBT 29228</strain>
    </source>
</reference>
<dbReference type="InterPro" id="IPR010987">
    <property type="entry name" value="Glutathione-S-Trfase_C-like"/>
</dbReference>
<gene>
    <name evidence="3" type="ORF">BDV26DRAFT_255252</name>
</gene>
<dbReference type="InterPro" id="IPR004046">
    <property type="entry name" value="GST_C"/>
</dbReference>
<dbReference type="AlphaFoldDB" id="A0A5N7BIV0"/>
<organism evidence="3 4">
    <name type="scientific">Aspergillus bertholletiae</name>
    <dbReference type="NCBI Taxonomy" id="1226010"/>
    <lineage>
        <taxon>Eukaryota</taxon>
        <taxon>Fungi</taxon>
        <taxon>Dikarya</taxon>
        <taxon>Ascomycota</taxon>
        <taxon>Pezizomycotina</taxon>
        <taxon>Eurotiomycetes</taxon>
        <taxon>Eurotiomycetidae</taxon>
        <taxon>Eurotiales</taxon>
        <taxon>Aspergillaceae</taxon>
        <taxon>Aspergillus</taxon>
        <taxon>Aspergillus subgen. Circumdati</taxon>
    </lineage>
</organism>
<evidence type="ECO:0000313" key="3">
    <source>
        <dbReference type="EMBL" id="KAE8381685.1"/>
    </source>
</evidence>
<evidence type="ECO:0000313" key="4">
    <source>
        <dbReference type="Proteomes" id="UP000326198"/>
    </source>
</evidence>
<dbReference type="PROSITE" id="PS50404">
    <property type="entry name" value="GST_NTER"/>
    <property type="match status" value="1"/>
</dbReference>
<dbReference type="CDD" id="cd03192">
    <property type="entry name" value="GST_C_Sigma_like"/>
    <property type="match status" value="1"/>
</dbReference>
<dbReference type="InterPro" id="IPR036249">
    <property type="entry name" value="Thioredoxin-like_sf"/>
</dbReference>
<dbReference type="PROSITE" id="PS50405">
    <property type="entry name" value="GST_CTER"/>
    <property type="match status" value="1"/>
</dbReference>
<dbReference type="EMBL" id="ML736169">
    <property type="protein sequence ID" value="KAE8381685.1"/>
    <property type="molecule type" value="Genomic_DNA"/>
</dbReference>
<feature type="domain" description="GST N-terminal" evidence="1">
    <location>
        <begin position="8"/>
        <end position="96"/>
    </location>
</feature>
<name>A0A5N7BIV0_9EURO</name>
<dbReference type="GO" id="GO:0004364">
    <property type="term" value="F:glutathione transferase activity"/>
    <property type="evidence" value="ECO:0007669"/>
    <property type="project" value="TreeGrafter"/>
</dbReference>
<dbReference type="OrthoDB" id="414243at2759"/>
<dbReference type="SUPFAM" id="SSF47616">
    <property type="entry name" value="GST C-terminal domain-like"/>
    <property type="match status" value="1"/>
</dbReference>
<dbReference type="GO" id="GO:0006749">
    <property type="term" value="P:glutathione metabolic process"/>
    <property type="evidence" value="ECO:0007669"/>
    <property type="project" value="TreeGrafter"/>
</dbReference>
<evidence type="ECO:0000259" key="2">
    <source>
        <dbReference type="PROSITE" id="PS50405"/>
    </source>
</evidence>
<keyword evidence="4" id="KW-1185">Reference proteome</keyword>
<proteinExistence type="predicted"/>
<dbReference type="PANTHER" id="PTHR11571:SF263">
    <property type="entry name" value="GLUTATHIONE S-TRANSFERASE"/>
    <property type="match status" value="1"/>
</dbReference>
<keyword evidence="3" id="KW-0808">Transferase</keyword>
<evidence type="ECO:0000259" key="1">
    <source>
        <dbReference type="PROSITE" id="PS50404"/>
    </source>
</evidence>
<dbReference type="FunFam" id="1.20.1050.10:FF:000051">
    <property type="entry name" value="Glutathione S-transferase"/>
    <property type="match status" value="1"/>
</dbReference>
<protein>
    <submittedName>
        <fullName evidence="3">Glutathione S-transferase</fullName>
    </submittedName>
</protein>
<dbReference type="InterPro" id="IPR036282">
    <property type="entry name" value="Glutathione-S-Trfase_C_sf"/>
</dbReference>
<dbReference type="SUPFAM" id="SSF52833">
    <property type="entry name" value="Thioredoxin-like"/>
    <property type="match status" value="1"/>
</dbReference>